<evidence type="ECO:0000256" key="1">
    <source>
        <dbReference type="SAM" id="Phobius"/>
    </source>
</evidence>
<feature type="transmembrane region" description="Helical" evidence="1">
    <location>
        <begin position="42"/>
        <end position="59"/>
    </location>
</feature>
<dbReference type="Proteomes" id="UP000238479">
    <property type="component" value="Chromosome 7"/>
</dbReference>
<proteinExistence type="predicted"/>
<feature type="transmembrane region" description="Helical" evidence="1">
    <location>
        <begin position="12"/>
        <end position="30"/>
    </location>
</feature>
<dbReference type="EMBL" id="PDCK01000045">
    <property type="protein sequence ID" value="PRQ17323.1"/>
    <property type="molecule type" value="Genomic_DNA"/>
</dbReference>
<keyword evidence="1" id="KW-1133">Transmembrane helix</keyword>
<accession>A0A2P6P5W4</accession>
<keyword evidence="3" id="KW-1185">Reference proteome</keyword>
<reference evidence="2 3" key="1">
    <citation type="journal article" date="2018" name="Nat. Genet.">
        <title>The Rosa genome provides new insights in the design of modern roses.</title>
        <authorList>
            <person name="Bendahmane M."/>
        </authorList>
    </citation>
    <scope>NUCLEOTIDE SEQUENCE [LARGE SCALE GENOMIC DNA]</scope>
    <source>
        <strain evidence="3">cv. Old Blush</strain>
    </source>
</reference>
<dbReference type="Gramene" id="PRQ17323">
    <property type="protein sequence ID" value="PRQ17323"/>
    <property type="gene ID" value="RchiOBHm_Chr7g0193721"/>
</dbReference>
<name>A0A2P6P5W4_ROSCH</name>
<organism evidence="2 3">
    <name type="scientific">Rosa chinensis</name>
    <name type="common">China rose</name>
    <dbReference type="NCBI Taxonomy" id="74649"/>
    <lineage>
        <taxon>Eukaryota</taxon>
        <taxon>Viridiplantae</taxon>
        <taxon>Streptophyta</taxon>
        <taxon>Embryophyta</taxon>
        <taxon>Tracheophyta</taxon>
        <taxon>Spermatophyta</taxon>
        <taxon>Magnoliopsida</taxon>
        <taxon>eudicotyledons</taxon>
        <taxon>Gunneridae</taxon>
        <taxon>Pentapetalae</taxon>
        <taxon>rosids</taxon>
        <taxon>fabids</taxon>
        <taxon>Rosales</taxon>
        <taxon>Rosaceae</taxon>
        <taxon>Rosoideae</taxon>
        <taxon>Rosoideae incertae sedis</taxon>
        <taxon>Rosa</taxon>
    </lineage>
</organism>
<sequence>MSHGEVRSFPLSMALLPLLGATMVVVAVLFCHGEDDAPAAGSYLLLGWLGFDSGLGFVGI</sequence>
<gene>
    <name evidence="2" type="ORF">RchiOBHm_Chr7g0193721</name>
</gene>
<evidence type="ECO:0000313" key="3">
    <source>
        <dbReference type="Proteomes" id="UP000238479"/>
    </source>
</evidence>
<keyword evidence="1" id="KW-0812">Transmembrane</keyword>
<protein>
    <submittedName>
        <fullName evidence="2">Uncharacterized protein</fullName>
    </submittedName>
</protein>
<evidence type="ECO:0000313" key="2">
    <source>
        <dbReference type="EMBL" id="PRQ17323.1"/>
    </source>
</evidence>
<keyword evidence="1" id="KW-0472">Membrane</keyword>
<comment type="caution">
    <text evidence="2">The sequence shown here is derived from an EMBL/GenBank/DDBJ whole genome shotgun (WGS) entry which is preliminary data.</text>
</comment>
<dbReference type="AlphaFoldDB" id="A0A2P6P5W4"/>